<keyword evidence="3" id="KW-1185">Reference proteome</keyword>
<feature type="region of interest" description="Disordered" evidence="1">
    <location>
        <begin position="45"/>
        <end position="64"/>
    </location>
</feature>
<evidence type="ECO:0000313" key="2">
    <source>
        <dbReference type="EMBL" id="CAH1962194.1"/>
    </source>
</evidence>
<sequence length="104" mass="12399">MAYSHQNTNSGNREETEENYIHQRHLFGISDISYISKINPMNRDKITNFPRSNRSHRSYRKNETSLPRYQARIDSFRKRVLLEGGYRSARFGRIIRKQISAAFF</sequence>
<organism evidence="2 3">
    <name type="scientific">Acanthoscelides obtectus</name>
    <name type="common">Bean weevil</name>
    <name type="synonym">Bruchus obtectus</name>
    <dbReference type="NCBI Taxonomy" id="200917"/>
    <lineage>
        <taxon>Eukaryota</taxon>
        <taxon>Metazoa</taxon>
        <taxon>Ecdysozoa</taxon>
        <taxon>Arthropoda</taxon>
        <taxon>Hexapoda</taxon>
        <taxon>Insecta</taxon>
        <taxon>Pterygota</taxon>
        <taxon>Neoptera</taxon>
        <taxon>Endopterygota</taxon>
        <taxon>Coleoptera</taxon>
        <taxon>Polyphaga</taxon>
        <taxon>Cucujiformia</taxon>
        <taxon>Chrysomeloidea</taxon>
        <taxon>Chrysomelidae</taxon>
        <taxon>Bruchinae</taxon>
        <taxon>Bruchini</taxon>
        <taxon>Acanthoscelides</taxon>
    </lineage>
</organism>
<dbReference type="AlphaFoldDB" id="A0A9P0JWJ7"/>
<reference evidence="2" key="1">
    <citation type="submission" date="2022-03" db="EMBL/GenBank/DDBJ databases">
        <authorList>
            <person name="Sayadi A."/>
        </authorList>
    </citation>
    <scope>NUCLEOTIDE SEQUENCE</scope>
</reference>
<dbReference type="EMBL" id="CAKOFQ010006700">
    <property type="protein sequence ID" value="CAH1962194.1"/>
    <property type="molecule type" value="Genomic_DNA"/>
</dbReference>
<name>A0A9P0JWJ7_ACAOB</name>
<protein>
    <submittedName>
        <fullName evidence="2">Uncharacterized protein</fullName>
    </submittedName>
</protein>
<gene>
    <name evidence="2" type="ORF">ACAOBT_LOCUS4556</name>
</gene>
<accession>A0A9P0JWJ7</accession>
<evidence type="ECO:0000313" key="3">
    <source>
        <dbReference type="Proteomes" id="UP001152888"/>
    </source>
</evidence>
<evidence type="ECO:0000256" key="1">
    <source>
        <dbReference type="SAM" id="MobiDB-lite"/>
    </source>
</evidence>
<comment type="caution">
    <text evidence="2">The sequence shown here is derived from an EMBL/GenBank/DDBJ whole genome shotgun (WGS) entry which is preliminary data.</text>
</comment>
<dbReference type="Proteomes" id="UP001152888">
    <property type="component" value="Unassembled WGS sequence"/>
</dbReference>
<proteinExistence type="predicted"/>